<protein>
    <submittedName>
        <fullName evidence="1">Uncharacterized protein</fullName>
    </submittedName>
</protein>
<name>A0A0A9ARP1_ARUDO</name>
<dbReference type="AlphaFoldDB" id="A0A0A9ARP1"/>
<reference evidence="1" key="2">
    <citation type="journal article" date="2015" name="Data Brief">
        <title>Shoot transcriptome of the giant reed, Arundo donax.</title>
        <authorList>
            <person name="Barrero R.A."/>
            <person name="Guerrero F.D."/>
            <person name="Moolhuijzen P."/>
            <person name="Goolsby J.A."/>
            <person name="Tidwell J."/>
            <person name="Bellgard S.E."/>
            <person name="Bellgard M.I."/>
        </authorList>
    </citation>
    <scope>NUCLEOTIDE SEQUENCE</scope>
    <source>
        <tissue evidence="1">Shoot tissue taken approximately 20 cm above the soil surface</tissue>
    </source>
</reference>
<dbReference type="EMBL" id="GBRH01245372">
    <property type="protein sequence ID" value="JAD52523.1"/>
    <property type="molecule type" value="Transcribed_RNA"/>
</dbReference>
<accession>A0A0A9ARP1</accession>
<reference evidence="1" key="1">
    <citation type="submission" date="2014-09" db="EMBL/GenBank/DDBJ databases">
        <authorList>
            <person name="Magalhaes I.L.F."/>
            <person name="Oliveira U."/>
            <person name="Santos F.R."/>
            <person name="Vidigal T.H.D.A."/>
            <person name="Brescovit A.D."/>
            <person name="Santos A.J."/>
        </authorList>
    </citation>
    <scope>NUCLEOTIDE SEQUENCE</scope>
    <source>
        <tissue evidence="1">Shoot tissue taken approximately 20 cm above the soil surface</tissue>
    </source>
</reference>
<sequence>MTHNVIPGPAVILEPLSSFHLRHLQIVGYPPNPIVVRLHRFTDAYKQQHVNSMFKLV</sequence>
<proteinExistence type="predicted"/>
<organism evidence="1">
    <name type="scientific">Arundo donax</name>
    <name type="common">Giant reed</name>
    <name type="synonym">Donax arundinaceus</name>
    <dbReference type="NCBI Taxonomy" id="35708"/>
    <lineage>
        <taxon>Eukaryota</taxon>
        <taxon>Viridiplantae</taxon>
        <taxon>Streptophyta</taxon>
        <taxon>Embryophyta</taxon>
        <taxon>Tracheophyta</taxon>
        <taxon>Spermatophyta</taxon>
        <taxon>Magnoliopsida</taxon>
        <taxon>Liliopsida</taxon>
        <taxon>Poales</taxon>
        <taxon>Poaceae</taxon>
        <taxon>PACMAD clade</taxon>
        <taxon>Arundinoideae</taxon>
        <taxon>Arundineae</taxon>
        <taxon>Arundo</taxon>
    </lineage>
</organism>
<evidence type="ECO:0000313" key="1">
    <source>
        <dbReference type="EMBL" id="JAD52523.1"/>
    </source>
</evidence>